<dbReference type="InterPro" id="IPR042175">
    <property type="entry name" value="Cell/Rod_MreC_2"/>
</dbReference>
<feature type="domain" description="Rod shape-determining protein MreC beta-barrel core" evidence="6">
    <location>
        <begin position="131"/>
        <end position="274"/>
    </location>
</feature>
<dbReference type="InterPro" id="IPR042177">
    <property type="entry name" value="Cell/Rod_1"/>
</dbReference>
<name>A0A1J5SMP4_9ZZZZ</name>
<dbReference type="GO" id="GO:0005886">
    <property type="term" value="C:plasma membrane"/>
    <property type="evidence" value="ECO:0007669"/>
    <property type="project" value="TreeGrafter"/>
</dbReference>
<dbReference type="Pfam" id="PF04085">
    <property type="entry name" value="MreC"/>
    <property type="match status" value="1"/>
</dbReference>
<dbReference type="GO" id="GO:0008360">
    <property type="term" value="P:regulation of cell shape"/>
    <property type="evidence" value="ECO:0007669"/>
    <property type="project" value="UniProtKB-KW"/>
</dbReference>
<evidence type="ECO:0000256" key="4">
    <source>
        <dbReference type="ARBA" id="ARBA00032089"/>
    </source>
</evidence>
<dbReference type="Gene3D" id="2.40.10.350">
    <property type="entry name" value="Rod shape-determining protein MreC, domain 2"/>
    <property type="match status" value="1"/>
</dbReference>
<dbReference type="PIRSF" id="PIRSF038471">
    <property type="entry name" value="MreC"/>
    <property type="match status" value="1"/>
</dbReference>
<reference evidence="7" key="1">
    <citation type="submission" date="2016-10" db="EMBL/GenBank/DDBJ databases">
        <title>Sequence of Gallionella enrichment culture.</title>
        <authorList>
            <person name="Poehlein A."/>
            <person name="Muehling M."/>
            <person name="Daniel R."/>
        </authorList>
    </citation>
    <scope>NUCLEOTIDE SEQUENCE</scope>
</reference>
<evidence type="ECO:0000256" key="5">
    <source>
        <dbReference type="SAM" id="MobiDB-lite"/>
    </source>
</evidence>
<accession>A0A1J5SMP4</accession>
<dbReference type="PANTHER" id="PTHR34138:SF1">
    <property type="entry name" value="CELL SHAPE-DETERMINING PROTEIN MREC"/>
    <property type="match status" value="1"/>
</dbReference>
<dbReference type="NCBIfam" id="TIGR00219">
    <property type="entry name" value="mreC"/>
    <property type="match status" value="1"/>
</dbReference>
<comment type="similarity">
    <text evidence="1">Belongs to the MreC family.</text>
</comment>
<protein>
    <recommendedName>
        <fullName evidence="2">Cell shape-determining protein MreC</fullName>
    </recommendedName>
    <alternativeName>
        <fullName evidence="4">Cell shape protein MreC</fullName>
    </alternativeName>
</protein>
<feature type="region of interest" description="Disordered" evidence="5">
    <location>
        <begin position="282"/>
        <end position="305"/>
    </location>
</feature>
<keyword evidence="3" id="KW-0133">Cell shape</keyword>
<dbReference type="InterPro" id="IPR007221">
    <property type="entry name" value="MreC"/>
</dbReference>
<proteinExistence type="inferred from homology"/>
<organism evidence="7">
    <name type="scientific">mine drainage metagenome</name>
    <dbReference type="NCBI Taxonomy" id="410659"/>
    <lineage>
        <taxon>unclassified sequences</taxon>
        <taxon>metagenomes</taxon>
        <taxon>ecological metagenomes</taxon>
    </lineage>
</organism>
<evidence type="ECO:0000256" key="3">
    <source>
        <dbReference type="ARBA" id="ARBA00022960"/>
    </source>
</evidence>
<gene>
    <name evidence="7" type="primary">mreC_5</name>
    <name evidence="7" type="ORF">GALL_81660</name>
</gene>
<dbReference type="Gene3D" id="2.40.10.340">
    <property type="entry name" value="Rod shape-determining protein MreC, domain 1"/>
    <property type="match status" value="1"/>
</dbReference>
<dbReference type="PANTHER" id="PTHR34138">
    <property type="entry name" value="CELL SHAPE-DETERMINING PROTEIN MREC"/>
    <property type="match status" value="1"/>
</dbReference>
<dbReference type="InterPro" id="IPR055342">
    <property type="entry name" value="MreC_beta-barrel_core"/>
</dbReference>
<evidence type="ECO:0000256" key="1">
    <source>
        <dbReference type="ARBA" id="ARBA00009369"/>
    </source>
</evidence>
<comment type="caution">
    <text evidence="7">The sequence shown here is derived from an EMBL/GenBank/DDBJ whole genome shotgun (WGS) entry which is preliminary data.</text>
</comment>
<dbReference type="AlphaFoldDB" id="A0A1J5SMP4"/>
<evidence type="ECO:0000259" key="6">
    <source>
        <dbReference type="Pfam" id="PF04085"/>
    </source>
</evidence>
<evidence type="ECO:0000313" key="7">
    <source>
        <dbReference type="EMBL" id="OIR09761.1"/>
    </source>
</evidence>
<dbReference type="EMBL" id="MLJW01000025">
    <property type="protein sequence ID" value="OIR09761.1"/>
    <property type="molecule type" value="Genomic_DNA"/>
</dbReference>
<sequence>MDDTRTLRFFNRGPSPVARLVFFCLLSLLLLFVDARYQYLESARKVLAVVIYPFQRLTALPGETMGRIAVYFETQSQLLTENARLRQQHDADAAQLAQMSVVLAENTQLRTLQELKQRADYPMQMAEIAYVERDIFKRKLFVDKGSQANVLPGQVVMDDMGVVGQVTRVYPWLSEVTLVTDKDHAVPIQVLRNGLRAVVFGSGDISEMSLRYMPVSADVVEGDVLVTSGIDGTYPPNLPVAKVTKIERDPAYPFARITCTPLAGVDRHRALLIVSGLPTLPEHPATSETSAESERVNKRLKRRKQ</sequence>
<evidence type="ECO:0000256" key="2">
    <source>
        <dbReference type="ARBA" id="ARBA00013855"/>
    </source>
</evidence>